<accession>A0A920CYW3</accession>
<feature type="signal peptide" evidence="1">
    <location>
        <begin position="1"/>
        <end position="32"/>
    </location>
</feature>
<organism evidence="3 4">
    <name type="scientific">Paenibacillus montaniterrae</name>
    <dbReference type="NCBI Taxonomy" id="429341"/>
    <lineage>
        <taxon>Bacteria</taxon>
        <taxon>Bacillati</taxon>
        <taxon>Bacillota</taxon>
        <taxon>Bacilli</taxon>
        <taxon>Bacillales</taxon>
        <taxon>Paenibacillaceae</taxon>
        <taxon>Paenibacillus</taxon>
    </lineage>
</organism>
<evidence type="ECO:0000256" key="1">
    <source>
        <dbReference type="SAM" id="SignalP"/>
    </source>
</evidence>
<dbReference type="Gene3D" id="3.30.457.10">
    <property type="entry name" value="Copper amine oxidase-like, N-terminal domain"/>
    <property type="match status" value="1"/>
</dbReference>
<feature type="chain" id="PRO_5037713502" description="Copper amine oxidase-like N-terminal domain-containing protein" evidence="1">
    <location>
        <begin position="33"/>
        <end position="576"/>
    </location>
</feature>
<evidence type="ECO:0000313" key="3">
    <source>
        <dbReference type="EMBL" id="GIP18276.1"/>
    </source>
</evidence>
<keyword evidence="4" id="KW-1185">Reference proteome</keyword>
<dbReference type="InterPro" id="IPR012854">
    <property type="entry name" value="Cu_amine_oxidase-like_N"/>
</dbReference>
<dbReference type="InterPro" id="IPR036582">
    <property type="entry name" value="Mao_N_sf"/>
</dbReference>
<dbReference type="SUPFAM" id="SSF55383">
    <property type="entry name" value="Copper amine oxidase, domain N"/>
    <property type="match status" value="1"/>
</dbReference>
<feature type="domain" description="Copper amine oxidase-like N-terminal" evidence="2">
    <location>
        <begin position="467"/>
        <end position="573"/>
    </location>
</feature>
<protein>
    <recommendedName>
        <fullName evidence="2">Copper amine oxidase-like N-terminal domain-containing protein</fullName>
    </recommendedName>
</protein>
<reference evidence="3" key="1">
    <citation type="submission" date="2021-03" db="EMBL/GenBank/DDBJ databases">
        <title>Antimicrobial resistance genes in bacteria isolated from Japanese honey, and their potential for conferring macrolide and lincosamide resistance in the American foulbrood pathogen Paenibacillus larvae.</title>
        <authorList>
            <person name="Okamoto M."/>
            <person name="Kumagai M."/>
            <person name="Kanamori H."/>
            <person name="Takamatsu D."/>
        </authorList>
    </citation>
    <scope>NUCLEOTIDE SEQUENCE</scope>
    <source>
        <strain evidence="3">J40TS1</strain>
    </source>
</reference>
<comment type="caution">
    <text evidence="3">The sequence shown here is derived from an EMBL/GenBank/DDBJ whole genome shotgun (WGS) entry which is preliminary data.</text>
</comment>
<sequence length="576" mass="60159">MQIFVKRLTLYTVMLALLALPLLGLGVSQAEAAGQFQILNSNYELVDSKMKVTVDVRNDGASQVGGAVAIGLDGQGNRIEVKGKTEFIMRDKTAVLEIMLDSGSSIKSVEVQPIGNKSYLALLASGSRANGDYLEVTGVVENGGSSQVAGMVAYGLDKAGRTVEVKAANAYLANHSSGSFNIQLKHKDLIDSVKVETTGEAKVITLLGHGVASAAGKVTATASVENGGSSRTIGVVFEGYDKNGKLIETRTAQGYLARQNVGNFDVTFKAGAQVASVKAFATGKATDLELLSTGSRLTDGKWLVTSALENGGSSKTAGVVVYGFDAGGKLIEVRASSQYSAHQHVGTFETTLQAGSSVKKVRALAAGGYQNPKGWGYGMYQLNGKSYITGAVTNGSKGQTFTVKVTPYNSAGKSMSVKTSQQYVASGSTASFQLTLDSGTASAKMTVYDGSGNVISMPNVSGIDVEIDGVPQSYEQPPVMVNGSVLVPMRGIFEALGSEVKWNGSTRTVTSEKNGVVIKLTIDSKIATIGGKKTELNTAPKVINQATMVPIRFVSEALGADVKWDSATSTVRITTK</sequence>
<dbReference type="Pfam" id="PF07833">
    <property type="entry name" value="Cu_amine_oxidN1"/>
    <property type="match status" value="1"/>
</dbReference>
<evidence type="ECO:0000259" key="2">
    <source>
        <dbReference type="Pfam" id="PF07833"/>
    </source>
</evidence>
<keyword evidence="1" id="KW-0732">Signal</keyword>
<evidence type="ECO:0000313" key="4">
    <source>
        <dbReference type="Proteomes" id="UP000683139"/>
    </source>
</evidence>
<proteinExistence type="predicted"/>
<dbReference type="Proteomes" id="UP000683139">
    <property type="component" value="Unassembled WGS sequence"/>
</dbReference>
<name>A0A920CYW3_9BACL</name>
<dbReference type="AlphaFoldDB" id="A0A920CYW3"/>
<gene>
    <name evidence="3" type="ORF">J40TS1_39180</name>
</gene>
<dbReference type="RefSeq" id="WP_213518517.1">
    <property type="nucleotide sequence ID" value="NZ_BOSE01000008.1"/>
</dbReference>
<dbReference type="EMBL" id="BOSE01000008">
    <property type="protein sequence ID" value="GIP18276.1"/>
    <property type="molecule type" value="Genomic_DNA"/>
</dbReference>